<evidence type="ECO:0000313" key="4">
    <source>
        <dbReference type="WBParaSite" id="EVEC_0001101001-mRNA-1"/>
    </source>
</evidence>
<evidence type="ECO:0000313" key="2">
    <source>
        <dbReference type="EMBL" id="VDD95584.1"/>
    </source>
</evidence>
<keyword evidence="1" id="KW-0472">Membrane</keyword>
<keyword evidence="3" id="KW-1185">Reference proteome</keyword>
<proteinExistence type="predicted"/>
<keyword evidence="1" id="KW-1133">Transmembrane helix</keyword>
<reference evidence="2 3" key="2">
    <citation type="submission" date="2018-10" db="EMBL/GenBank/DDBJ databases">
        <authorList>
            <consortium name="Pathogen Informatics"/>
        </authorList>
    </citation>
    <scope>NUCLEOTIDE SEQUENCE [LARGE SCALE GENOMIC DNA]</scope>
</reference>
<dbReference type="Proteomes" id="UP000274131">
    <property type="component" value="Unassembled WGS sequence"/>
</dbReference>
<feature type="transmembrane region" description="Helical" evidence="1">
    <location>
        <begin position="108"/>
        <end position="126"/>
    </location>
</feature>
<evidence type="ECO:0000256" key="1">
    <source>
        <dbReference type="SAM" id="Phobius"/>
    </source>
</evidence>
<accession>A0A0N4VJI9</accession>
<name>A0A0N4VJI9_ENTVE</name>
<organism evidence="4">
    <name type="scientific">Enterobius vermicularis</name>
    <name type="common">Human pinworm</name>
    <dbReference type="NCBI Taxonomy" id="51028"/>
    <lineage>
        <taxon>Eukaryota</taxon>
        <taxon>Metazoa</taxon>
        <taxon>Ecdysozoa</taxon>
        <taxon>Nematoda</taxon>
        <taxon>Chromadorea</taxon>
        <taxon>Rhabditida</taxon>
        <taxon>Spirurina</taxon>
        <taxon>Oxyuridomorpha</taxon>
        <taxon>Oxyuroidea</taxon>
        <taxon>Oxyuridae</taxon>
        <taxon>Enterobius</taxon>
    </lineage>
</organism>
<keyword evidence="1" id="KW-0812">Transmembrane</keyword>
<gene>
    <name evidence="2" type="ORF">EVEC_LOCUS10335</name>
</gene>
<feature type="transmembrane region" description="Helical" evidence="1">
    <location>
        <begin position="85"/>
        <end position="102"/>
    </location>
</feature>
<feature type="transmembrane region" description="Helical" evidence="1">
    <location>
        <begin position="138"/>
        <end position="155"/>
    </location>
</feature>
<dbReference type="EMBL" id="UXUI01010744">
    <property type="protein sequence ID" value="VDD95584.1"/>
    <property type="molecule type" value="Genomic_DNA"/>
</dbReference>
<dbReference type="AlphaFoldDB" id="A0A0N4VJI9"/>
<evidence type="ECO:0000313" key="3">
    <source>
        <dbReference type="Proteomes" id="UP000274131"/>
    </source>
</evidence>
<dbReference type="OrthoDB" id="5839207at2759"/>
<protein>
    <submittedName>
        <fullName evidence="4">Transmembrane protein</fullName>
    </submittedName>
</protein>
<sequence length="173" mass="20450">MFSLFLPPEEVSDTEQKFRNVLNFMFRLIVASVFSYQCFTFLFSPLWMHGYIWALNQANDKEMNRKGAGAINAIQLQASSFRERICLSISLVLLVWLLMLGFRNKHRSVWYLLKLSACISYVGGMVRCLQMKQRLFSLFHEGFYLFFVVFFIGNFDFYHPLLASLCYYCKLFE</sequence>
<reference evidence="4" key="1">
    <citation type="submission" date="2017-02" db="UniProtKB">
        <authorList>
            <consortium name="WormBaseParasite"/>
        </authorList>
    </citation>
    <scope>IDENTIFICATION</scope>
</reference>
<dbReference type="WBParaSite" id="EVEC_0001101001-mRNA-1">
    <property type="protein sequence ID" value="EVEC_0001101001-mRNA-1"/>
    <property type="gene ID" value="EVEC_0001101001"/>
</dbReference>